<dbReference type="InterPro" id="IPR014284">
    <property type="entry name" value="RNA_pol_sigma-70_dom"/>
</dbReference>
<dbReference type="EMBL" id="JBBUKT010000015">
    <property type="protein sequence ID" value="MEK7953977.1"/>
    <property type="molecule type" value="Genomic_DNA"/>
</dbReference>
<dbReference type="Proteomes" id="UP001371305">
    <property type="component" value="Unassembled WGS sequence"/>
</dbReference>
<dbReference type="PANTHER" id="PTHR43133:SF51">
    <property type="entry name" value="RNA POLYMERASE SIGMA FACTOR"/>
    <property type="match status" value="1"/>
</dbReference>
<dbReference type="InterPro" id="IPR013325">
    <property type="entry name" value="RNA_pol_sigma_r2"/>
</dbReference>
<comment type="caution">
    <text evidence="6">The sequence shown here is derived from an EMBL/GenBank/DDBJ whole genome shotgun (WGS) entry which is preliminary data.</text>
</comment>
<protein>
    <submittedName>
        <fullName evidence="6">Sigma-70 family RNA polymerase sigma factor</fullName>
    </submittedName>
</protein>
<dbReference type="NCBIfam" id="TIGR02937">
    <property type="entry name" value="sigma70-ECF"/>
    <property type="match status" value="1"/>
</dbReference>
<comment type="similarity">
    <text evidence="1">Belongs to the sigma-70 factor family. ECF subfamily.</text>
</comment>
<sequence>MAEAFDLEKHLDDILGGQTDAFLGIVREYGPSLRTFLGTQLFHLNDLDDLAQEVFIVAYERLPTFVRSENFGAWLRGIARNKLRHHYERTSRRTGALELFQREAVNLLEADLDTAASRTKEVHLEALLGCIGKLPDRMRRVIRGWLDQEKALALAREMALSVPNIYQIQHRASALLRDCVERNLSHGS</sequence>
<keyword evidence="4" id="KW-0804">Transcription</keyword>
<name>A0ABU9B4R5_9BACT</name>
<proteinExistence type="inferred from homology"/>
<dbReference type="SUPFAM" id="SSF88946">
    <property type="entry name" value="Sigma2 domain of RNA polymerase sigma factors"/>
    <property type="match status" value="1"/>
</dbReference>
<evidence type="ECO:0000256" key="3">
    <source>
        <dbReference type="ARBA" id="ARBA00023082"/>
    </source>
</evidence>
<dbReference type="RefSeq" id="WP_341407745.1">
    <property type="nucleotide sequence ID" value="NZ_JBBUKT010000015.1"/>
</dbReference>
<dbReference type="InterPro" id="IPR007627">
    <property type="entry name" value="RNA_pol_sigma70_r2"/>
</dbReference>
<keyword evidence="7" id="KW-1185">Reference proteome</keyword>
<evidence type="ECO:0000313" key="6">
    <source>
        <dbReference type="EMBL" id="MEK7953977.1"/>
    </source>
</evidence>
<feature type="domain" description="RNA polymerase sigma-70 region 2" evidence="5">
    <location>
        <begin position="25"/>
        <end position="93"/>
    </location>
</feature>
<dbReference type="Pfam" id="PF04542">
    <property type="entry name" value="Sigma70_r2"/>
    <property type="match status" value="1"/>
</dbReference>
<evidence type="ECO:0000313" key="7">
    <source>
        <dbReference type="Proteomes" id="UP001371305"/>
    </source>
</evidence>
<accession>A0ABU9B4R5</accession>
<dbReference type="InterPro" id="IPR039425">
    <property type="entry name" value="RNA_pol_sigma-70-like"/>
</dbReference>
<evidence type="ECO:0000259" key="5">
    <source>
        <dbReference type="Pfam" id="PF04542"/>
    </source>
</evidence>
<gene>
    <name evidence="6" type="ORF">WKV53_25905</name>
</gene>
<keyword evidence="3" id="KW-0731">Sigma factor</keyword>
<dbReference type="SUPFAM" id="SSF88659">
    <property type="entry name" value="Sigma3 and sigma4 domains of RNA polymerase sigma factors"/>
    <property type="match status" value="1"/>
</dbReference>
<reference evidence="6 7" key="1">
    <citation type="submission" date="2024-04" db="EMBL/GenBank/DDBJ databases">
        <title>Luteolibacter sp. isolated from soil.</title>
        <authorList>
            <person name="An J."/>
        </authorList>
    </citation>
    <scope>NUCLEOTIDE SEQUENCE [LARGE SCALE GENOMIC DNA]</scope>
    <source>
        <strain evidence="6 7">Y139</strain>
    </source>
</reference>
<dbReference type="Gene3D" id="1.10.1740.10">
    <property type="match status" value="1"/>
</dbReference>
<dbReference type="PANTHER" id="PTHR43133">
    <property type="entry name" value="RNA POLYMERASE ECF-TYPE SIGMA FACTO"/>
    <property type="match status" value="1"/>
</dbReference>
<dbReference type="InterPro" id="IPR013324">
    <property type="entry name" value="RNA_pol_sigma_r3/r4-like"/>
</dbReference>
<keyword evidence="2" id="KW-0805">Transcription regulation</keyword>
<evidence type="ECO:0000256" key="4">
    <source>
        <dbReference type="ARBA" id="ARBA00023163"/>
    </source>
</evidence>
<evidence type="ECO:0000256" key="2">
    <source>
        <dbReference type="ARBA" id="ARBA00023015"/>
    </source>
</evidence>
<organism evidence="6 7">
    <name type="scientific">Luteolibacter soli</name>
    <dbReference type="NCBI Taxonomy" id="3135280"/>
    <lineage>
        <taxon>Bacteria</taxon>
        <taxon>Pseudomonadati</taxon>
        <taxon>Verrucomicrobiota</taxon>
        <taxon>Verrucomicrobiia</taxon>
        <taxon>Verrucomicrobiales</taxon>
        <taxon>Verrucomicrobiaceae</taxon>
        <taxon>Luteolibacter</taxon>
    </lineage>
</organism>
<evidence type="ECO:0000256" key="1">
    <source>
        <dbReference type="ARBA" id="ARBA00010641"/>
    </source>
</evidence>